<accession>A0A2H0V889</accession>
<gene>
    <name evidence="2" type="ORF">COT93_03180</name>
</gene>
<evidence type="ECO:0000256" key="1">
    <source>
        <dbReference type="SAM" id="Phobius"/>
    </source>
</evidence>
<evidence type="ECO:0000313" key="3">
    <source>
        <dbReference type="Proteomes" id="UP000229972"/>
    </source>
</evidence>
<keyword evidence="1" id="KW-0472">Membrane</keyword>
<keyword evidence="1" id="KW-1133">Transmembrane helix</keyword>
<organism evidence="2 3">
    <name type="scientific">Candidatus Falkowbacteria bacterium CG10_big_fil_rev_8_21_14_0_10_37_18</name>
    <dbReference type="NCBI Taxonomy" id="1974562"/>
    <lineage>
        <taxon>Bacteria</taxon>
        <taxon>Candidatus Falkowiibacteriota</taxon>
    </lineage>
</organism>
<sequence length="108" mass="11873">MNKKNQKIITIAVLTLILIITIVLVLRLKNDPATSDGTAGIITSTTPQFLSEQEKLDMGINTKDQVQIFRDASGDNIVYKIIRTKDDIVSDPATVTAINPPQKLPINE</sequence>
<keyword evidence="1" id="KW-0812">Transmembrane</keyword>
<feature type="transmembrane region" description="Helical" evidence="1">
    <location>
        <begin position="7"/>
        <end position="26"/>
    </location>
</feature>
<reference evidence="3" key="1">
    <citation type="submission" date="2017-09" db="EMBL/GenBank/DDBJ databases">
        <title>Depth-based differentiation of microbial function through sediment-hosted aquifers and enrichment of novel symbionts in the deep terrestrial subsurface.</title>
        <authorList>
            <person name="Probst A.J."/>
            <person name="Ladd B."/>
            <person name="Jarett J.K."/>
            <person name="Geller-Mcgrath D.E."/>
            <person name="Sieber C.M.K."/>
            <person name="Emerson J.B."/>
            <person name="Anantharaman K."/>
            <person name="Thomas B.C."/>
            <person name="Malmstrom R."/>
            <person name="Stieglmeier M."/>
            <person name="Klingl A."/>
            <person name="Woyke T."/>
            <person name="Ryan C.M."/>
            <person name="Banfield J.F."/>
        </authorList>
    </citation>
    <scope>NUCLEOTIDE SEQUENCE [LARGE SCALE GENOMIC DNA]</scope>
</reference>
<name>A0A2H0V889_9BACT</name>
<protein>
    <submittedName>
        <fullName evidence="2">Uncharacterized protein</fullName>
    </submittedName>
</protein>
<dbReference type="AlphaFoldDB" id="A0A2H0V889"/>
<evidence type="ECO:0000313" key="2">
    <source>
        <dbReference type="EMBL" id="PIR95324.1"/>
    </source>
</evidence>
<dbReference type="Proteomes" id="UP000229972">
    <property type="component" value="Unassembled WGS sequence"/>
</dbReference>
<proteinExistence type="predicted"/>
<comment type="caution">
    <text evidence="2">The sequence shown here is derived from an EMBL/GenBank/DDBJ whole genome shotgun (WGS) entry which is preliminary data.</text>
</comment>
<dbReference type="EMBL" id="PFAL01000029">
    <property type="protein sequence ID" value="PIR95324.1"/>
    <property type="molecule type" value="Genomic_DNA"/>
</dbReference>